<evidence type="ECO:0000313" key="2">
    <source>
        <dbReference type="Proteomes" id="UP000593737"/>
    </source>
</evidence>
<protein>
    <submittedName>
        <fullName evidence="1">Uncharacterized protein</fullName>
    </submittedName>
</protein>
<organism evidence="1 2">
    <name type="scientific">Candidatus Nitrospira kreftii</name>
    <dbReference type="NCBI Taxonomy" id="2652173"/>
    <lineage>
        <taxon>Bacteria</taxon>
        <taxon>Pseudomonadati</taxon>
        <taxon>Nitrospirota</taxon>
        <taxon>Nitrospiria</taxon>
        <taxon>Nitrospirales</taxon>
        <taxon>Nitrospiraceae</taxon>
        <taxon>Nitrospira</taxon>
    </lineage>
</organism>
<evidence type="ECO:0000313" key="1">
    <source>
        <dbReference type="EMBL" id="QPD02928.1"/>
    </source>
</evidence>
<name>A0A7S8IY62_9BACT</name>
<reference evidence="1 2" key="1">
    <citation type="journal article" date="2020" name="ISME J.">
        <title>Enrichment and physiological characterization of a novel comammox Nitrospira indicates ammonium inhibition of complete nitrification.</title>
        <authorList>
            <person name="Sakoula D."/>
            <person name="Koch H."/>
            <person name="Frank J."/>
            <person name="Jetten M.S.M."/>
            <person name="van Kessel M.A.H.J."/>
            <person name="Lucker S."/>
        </authorList>
    </citation>
    <scope>NUCLEOTIDE SEQUENCE [LARGE SCALE GENOMIC DNA]</scope>
    <source>
        <strain evidence="1">Comreactor17</strain>
    </source>
</reference>
<proteinExistence type="predicted"/>
<dbReference type="AlphaFoldDB" id="A0A7S8IY62"/>
<dbReference type="KEGG" id="nkf:Nkreftii_000702"/>
<sequence length="154" mass="17500">MHEDIVIRRRLLAFRWALAGLLTVVSSQWSFAGEPPAHLKEHPITIDATKLVPTSWWQIPGMTPSIWNSDPESLDAPKTSELREMQLRPGKYKFISFTFDFPFTVDLNGTLDFSTSLDQCVSGRGTQTLVVSCKRMYPHGGQRDPYYEQQPNNG</sequence>
<accession>A0A7S8IY62</accession>
<dbReference type="EMBL" id="CP047423">
    <property type="protein sequence ID" value="QPD02928.1"/>
    <property type="molecule type" value="Genomic_DNA"/>
</dbReference>
<gene>
    <name evidence="1" type="ORF">Nkreftii_000702</name>
</gene>
<dbReference type="Proteomes" id="UP000593737">
    <property type="component" value="Chromosome"/>
</dbReference>